<keyword evidence="2" id="KW-0378">Hydrolase</keyword>
<proteinExistence type="predicted"/>
<organism evidence="2 3">
    <name type="scientific">Streptococcus porcinus</name>
    <dbReference type="NCBI Taxonomy" id="1340"/>
    <lineage>
        <taxon>Bacteria</taxon>
        <taxon>Bacillati</taxon>
        <taxon>Bacillota</taxon>
        <taxon>Bacilli</taxon>
        <taxon>Lactobacillales</taxon>
        <taxon>Streptococcaceae</taxon>
        <taxon>Streptococcus</taxon>
    </lineage>
</organism>
<dbReference type="RefSeq" id="WP_006739932.1">
    <property type="nucleotide sequence ID" value="NZ_JACEGE010000037.1"/>
</dbReference>
<evidence type="ECO:0000313" key="3">
    <source>
        <dbReference type="Proteomes" id="UP000524462"/>
    </source>
</evidence>
<dbReference type="Proteomes" id="UP000524462">
    <property type="component" value="Unassembled WGS sequence"/>
</dbReference>
<feature type="domain" description="Type VII secretion system protein EssD-like" evidence="1">
    <location>
        <begin position="90"/>
        <end position="230"/>
    </location>
</feature>
<reference evidence="2 3" key="1">
    <citation type="submission" date="2020-07" db="EMBL/GenBank/DDBJ databases">
        <title>Molecular and genomic characterization of Streptococcus porcinus isolated from diseased swine in Brazil.</title>
        <authorList>
            <person name="Moreno L.Z."/>
            <person name="Matajira C.E.C."/>
            <person name="Poor A.P."/>
            <person name="Dutra M.C."/>
            <person name="Moreno A.M."/>
        </authorList>
    </citation>
    <scope>NUCLEOTIDE SEQUENCE [LARGE SCALE GENOMIC DNA]</scope>
    <source>
        <strain evidence="2 3">SP0816-2</strain>
    </source>
</reference>
<keyword evidence="2" id="KW-0255">Endonuclease</keyword>
<accession>A0A7W0ASP4</accession>
<keyword evidence="2" id="KW-0540">Nuclease</keyword>
<comment type="caution">
    <text evidence="2">The sequence shown here is derived from an EMBL/GenBank/DDBJ whole genome shotgun (WGS) entry which is preliminary data.</text>
</comment>
<gene>
    <name evidence="2" type="ORF">H1B29_10175</name>
</gene>
<name>A0A7W0ASP4_STRPO</name>
<dbReference type="GO" id="GO:0004519">
    <property type="term" value="F:endonuclease activity"/>
    <property type="evidence" value="ECO:0007669"/>
    <property type="project" value="UniProtKB-KW"/>
</dbReference>
<dbReference type="InterPro" id="IPR044927">
    <property type="entry name" value="Endonuclea_NS_2"/>
</dbReference>
<evidence type="ECO:0000259" key="1">
    <source>
        <dbReference type="Pfam" id="PF13930"/>
    </source>
</evidence>
<dbReference type="AlphaFoldDB" id="A0A7W0ASP4"/>
<sequence length="262" mass="30336">MKKNKFFTVMIIFLSIIFVQPRSRQFLVSVFTHNDFASQIGISNSTEEKIIILSPENKKINQELVNKKFEGQQVIQVNDHAQFTPEELSLSKNSWQSFSPLDYLNRVQVANAMLGKEIMPTVQRDERLTVTPTGFRNKKIIINGKDGYLFNRCHLIGYQLTGENSNPKNLMTGTQNLNANFEDEKSSMVYYENMVAHYIRLTNHHVRYRVSPLFKNVEMVARGIRIEAQSVEDNQISFDIYIFNVQPGYKINYLTGHSVKEN</sequence>
<evidence type="ECO:0000313" key="2">
    <source>
        <dbReference type="EMBL" id="MBA2796835.1"/>
    </source>
</evidence>
<protein>
    <submittedName>
        <fullName evidence="2">DNA/RNA non-specific endonuclease</fullName>
    </submittedName>
</protein>
<dbReference type="InterPro" id="IPR044929">
    <property type="entry name" value="DNA/RNA_non-sp_Endonuclease_sf"/>
</dbReference>
<dbReference type="Gene3D" id="3.40.570.10">
    <property type="entry name" value="Extracellular Endonuclease, subunit A"/>
    <property type="match status" value="1"/>
</dbReference>
<dbReference type="Pfam" id="PF13930">
    <property type="entry name" value="Endonuclea_NS_2"/>
    <property type="match status" value="1"/>
</dbReference>
<dbReference type="EMBL" id="JACEGE010000037">
    <property type="protein sequence ID" value="MBA2796835.1"/>
    <property type="molecule type" value="Genomic_DNA"/>
</dbReference>